<comment type="caution">
    <text evidence="2">The sequence shown here is derived from an EMBL/GenBank/DDBJ whole genome shotgun (WGS) entry which is preliminary data.</text>
</comment>
<reference evidence="2" key="1">
    <citation type="journal article" date="2015" name="Nature">
        <title>Complex archaea that bridge the gap between prokaryotes and eukaryotes.</title>
        <authorList>
            <person name="Spang A."/>
            <person name="Saw J.H."/>
            <person name="Jorgensen S.L."/>
            <person name="Zaremba-Niedzwiedzka K."/>
            <person name="Martijn J."/>
            <person name="Lind A.E."/>
            <person name="van Eijk R."/>
            <person name="Schleper C."/>
            <person name="Guy L."/>
            <person name="Ettema T.J."/>
        </authorList>
    </citation>
    <scope>NUCLEOTIDE SEQUENCE</scope>
</reference>
<protein>
    <submittedName>
        <fullName evidence="2">Uncharacterized protein</fullName>
    </submittedName>
</protein>
<evidence type="ECO:0000256" key="1">
    <source>
        <dbReference type="SAM" id="MobiDB-lite"/>
    </source>
</evidence>
<evidence type="ECO:0000313" key="2">
    <source>
        <dbReference type="EMBL" id="KKN16285.1"/>
    </source>
</evidence>
<accession>A0A0F9N9V5</accession>
<dbReference type="EMBL" id="LAZR01003628">
    <property type="protein sequence ID" value="KKN16285.1"/>
    <property type="molecule type" value="Genomic_DNA"/>
</dbReference>
<gene>
    <name evidence="2" type="ORF">LCGC14_0977410</name>
</gene>
<feature type="region of interest" description="Disordered" evidence="1">
    <location>
        <begin position="84"/>
        <end position="113"/>
    </location>
</feature>
<feature type="compositionally biased region" description="Acidic residues" evidence="1">
    <location>
        <begin position="89"/>
        <end position="113"/>
    </location>
</feature>
<proteinExistence type="predicted"/>
<sequence length="113" mass="13135">MLDQTEQLQLIRQVEKSNLTDEQSALLMKWAEEMMSQREHAEHVIVACDILEMIFEGDIDIVDFIDGEPVCNLTFVNTPHNITPKAVAEYDDDNDDEDEDDFDEKEDEEEIFP</sequence>
<organism evidence="2">
    <name type="scientific">marine sediment metagenome</name>
    <dbReference type="NCBI Taxonomy" id="412755"/>
    <lineage>
        <taxon>unclassified sequences</taxon>
        <taxon>metagenomes</taxon>
        <taxon>ecological metagenomes</taxon>
    </lineage>
</organism>
<name>A0A0F9N9V5_9ZZZZ</name>
<dbReference type="AlphaFoldDB" id="A0A0F9N9V5"/>